<keyword evidence="1" id="KW-0812">Transmembrane</keyword>
<accession>A0ABW2U9P0</accession>
<evidence type="ECO:0000313" key="3">
    <source>
        <dbReference type="Proteomes" id="UP001596513"/>
    </source>
</evidence>
<evidence type="ECO:0000313" key="2">
    <source>
        <dbReference type="EMBL" id="MFC7669556.1"/>
    </source>
</evidence>
<keyword evidence="3" id="KW-1185">Reference proteome</keyword>
<dbReference type="RefSeq" id="WP_380205051.1">
    <property type="nucleotide sequence ID" value="NZ_JBHTEK010000001.1"/>
</dbReference>
<evidence type="ECO:0000256" key="1">
    <source>
        <dbReference type="SAM" id="Phobius"/>
    </source>
</evidence>
<name>A0ABW2U9P0_9BACT</name>
<proteinExistence type="predicted"/>
<keyword evidence="1" id="KW-1133">Transmembrane helix</keyword>
<evidence type="ECO:0008006" key="4">
    <source>
        <dbReference type="Google" id="ProtNLM"/>
    </source>
</evidence>
<sequence>MAVGIRPTASGTLMQVVATAVLGVMGKEATENNLGPGELTEWLRSQKDSIGSVLLKDAIETALVQPASPSLAEHARHPTRQPAAAPALHAAAPWSRPTAEPAFAPQARSGLRWEWGALLLLAVCLGYFLGAATLPNNRPRPQPAPRQPPMP</sequence>
<comment type="caution">
    <text evidence="2">The sequence shown here is derived from an EMBL/GenBank/DDBJ whole genome shotgun (WGS) entry which is preliminary data.</text>
</comment>
<organism evidence="2 3">
    <name type="scientific">Hymenobacter humi</name>
    <dbReference type="NCBI Taxonomy" id="1411620"/>
    <lineage>
        <taxon>Bacteria</taxon>
        <taxon>Pseudomonadati</taxon>
        <taxon>Bacteroidota</taxon>
        <taxon>Cytophagia</taxon>
        <taxon>Cytophagales</taxon>
        <taxon>Hymenobacteraceae</taxon>
        <taxon>Hymenobacter</taxon>
    </lineage>
</organism>
<feature type="transmembrane region" description="Helical" evidence="1">
    <location>
        <begin position="115"/>
        <end position="134"/>
    </location>
</feature>
<dbReference type="EMBL" id="JBHTEK010000001">
    <property type="protein sequence ID" value="MFC7669556.1"/>
    <property type="molecule type" value="Genomic_DNA"/>
</dbReference>
<dbReference type="Proteomes" id="UP001596513">
    <property type="component" value="Unassembled WGS sequence"/>
</dbReference>
<gene>
    <name evidence="2" type="ORF">ACFQT0_20965</name>
</gene>
<keyword evidence="1" id="KW-0472">Membrane</keyword>
<protein>
    <recommendedName>
        <fullName evidence="4">DUF937 domain-containing protein</fullName>
    </recommendedName>
</protein>
<reference evidence="3" key="1">
    <citation type="journal article" date="2019" name="Int. J. Syst. Evol. Microbiol.">
        <title>The Global Catalogue of Microorganisms (GCM) 10K type strain sequencing project: providing services to taxonomists for standard genome sequencing and annotation.</title>
        <authorList>
            <consortium name="The Broad Institute Genomics Platform"/>
            <consortium name="The Broad Institute Genome Sequencing Center for Infectious Disease"/>
            <person name="Wu L."/>
            <person name="Ma J."/>
        </authorList>
    </citation>
    <scope>NUCLEOTIDE SEQUENCE [LARGE SCALE GENOMIC DNA]</scope>
    <source>
        <strain evidence="3">JCM 19635</strain>
    </source>
</reference>